<reference evidence="6" key="3">
    <citation type="journal article" date="2019" name="Int. J. Syst. Evol. Microbiol.">
        <title>The Global Catalogue of Microorganisms (GCM) 10K type strain sequencing project: providing services to taxonomists for standard genome sequencing and annotation.</title>
        <authorList>
            <consortium name="The Broad Institute Genomics Platform"/>
            <consortium name="The Broad Institute Genome Sequencing Center for Infectious Disease"/>
            <person name="Wu L."/>
            <person name="Ma J."/>
        </authorList>
    </citation>
    <scope>NUCLEOTIDE SEQUENCE [LARGE SCALE GENOMIC DNA]</scope>
    <source>
        <strain evidence="6">JCM 10664</strain>
    </source>
</reference>
<name>A0A917JUT1_9PSEU</name>
<keyword evidence="2" id="KW-0812">Transmembrane</keyword>
<keyword evidence="2" id="KW-0472">Membrane</keyword>
<feature type="transmembrane region" description="Helical" evidence="2">
    <location>
        <begin position="223"/>
        <end position="240"/>
    </location>
</feature>
<dbReference type="Proteomes" id="UP001500220">
    <property type="component" value="Unassembled WGS sequence"/>
</dbReference>
<feature type="region of interest" description="Disordered" evidence="1">
    <location>
        <begin position="403"/>
        <end position="436"/>
    </location>
</feature>
<sequence length="436" mass="46562">MPALSPRSILEGRSTNRAPISLIVGLVVSGVCLLLALGLYFVQGGPVNVVIGTLLALPTAIVLVALILLVDRLEPEPRLNLWLAFGWGGGVAIVGALIVNTTGEVLMTPVLGPEPATAVTVSVVAPVVEESFKGALLLYLLWVRRHEIDGPTDGLVYAALCGLGFALVENILYYMQGLDAATGEIWMTVLIRGVVAPLGHPMYTALTGLGVAYAATHRGAGRFFAVVGGWCGAVFLHALWNGSLTLAGFPGMVVAYLIQFLVLVALVVVLVLDRKRLVHLIRRYLPAYIPSGLVQPADVQMLGSMAGRRRARHWARTQAGVTGARAMGDYQLAATELALLHAHAEKETIPPEKFFARREAIVGLMGSARDAFFRRVPRVAPPPWVHQERSGFLAPPAQLATAQLPVYRPGMHRPPGRPPQSPGPNGPRPGGPWGPR</sequence>
<feature type="transmembrane region" description="Helical" evidence="2">
    <location>
        <begin position="20"/>
        <end position="41"/>
    </location>
</feature>
<dbReference type="EMBL" id="BAAAHC010000019">
    <property type="protein sequence ID" value="GAA0536360.1"/>
    <property type="molecule type" value="Genomic_DNA"/>
</dbReference>
<accession>A0A917JUT1</accession>
<comment type="caution">
    <text evidence="4">The sequence shown here is derived from an EMBL/GenBank/DDBJ whole genome shotgun (WGS) entry which is preliminary data.</text>
</comment>
<keyword evidence="6" id="KW-1185">Reference proteome</keyword>
<keyword evidence="2" id="KW-1133">Transmembrane helix</keyword>
<reference evidence="4" key="4">
    <citation type="submission" date="2020-09" db="EMBL/GenBank/DDBJ databases">
        <authorList>
            <person name="Sun Q."/>
            <person name="Zhou Y."/>
        </authorList>
    </citation>
    <scope>NUCLEOTIDE SEQUENCE</scope>
    <source>
        <strain evidence="4">CGMCC 4.7206</strain>
    </source>
</reference>
<feature type="transmembrane region" description="Helical" evidence="2">
    <location>
        <begin position="252"/>
        <end position="272"/>
    </location>
</feature>
<dbReference type="RefSeq" id="WP_188987405.1">
    <property type="nucleotide sequence ID" value="NZ_BAAAHC010000019.1"/>
</dbReference>
<reference evidence="3" key="5">
    <citation type="submission" date="2023-12" db="EMBL/GenBank/DDBJ databases">
        <authorList>
            <person name="Sun Q."/>
            <person name="Inoue M."/>
        </authorList>
    </citation>
    <scope>NUCLEOTIDE SEQUENCE</scope>
    <source>
        <strain evidence="3">JCM 10664</strain>
    </source>
</reference>
<evidence type="ECO:0000313" key="6">
    <source>
        <dbReference type="Proteomes" id="UP001500220"/>
    </source>
</evidence>
<evidence type="ECO:0000313" key="5">
    <source>
        <dbReference type="Proteomes" id="UP000597989"/>
    </source>
</evidence>
<protein>
    <recommendedName>
        <fullName evidence="7">RsiW-degrading membrane proteinase PrsW (M82 family)</fullName>
    </recommendedName>
</protein>
<evidence type="ECO:0008006" key="7">
    <source>
        <dbReference type="Google" id="ProtNLM"/>
    </source>
</evidence>
<dbReference type="EMBL" id="BMMT01000007">
    <property type="protein sequence ID" value="GGI86020.1"/>
    <property type="molecule type" value="Genomic_DNA"/>
</dbReference>
<feature type="transmembrane region" description="Helical" evidence="2">
    <location>
        <begin position="154"/>
        <end position="174"/>
    </location>
</feature>
<feature type="transmembrane region" description="Helical" evidence="2">
    <location>
        <begin position="119"/>
        <end position="142"/>
    </location>
</feature>
<gene>
    <name evidence="3" type="ORF">GCM10009545_43870</name>
    <name evidence="4" type="ORF">GCM10011581_23880</name>
</gene>
<evidence type="ECO:0000313" key="4">
    <source>
        <dbReference type="EMBL" id="GGI86020.1"/>
    </source>
</evidence>
<feature type="transmembrane region" description="Helical" evidence="2">
    <location>
        <begin position="81"/>
        <end position="99"/>
    </location>
</feature>
<dbReference type="AlphaFoldDB" id="A0A917JUT1"/>
<dbReference type="PANTHER" id="PTHR36844">
    <property type="entry name" value="PROTEASE PRSW"/>
    <property type="match status" value="1"/>
</dbReference>
<dbReference type="Pfam" id="PF13367">
    <property type="entry name" value="PrsW-protease"/>
    <property type="match status" value="1"/>
</dbReference>
<proteinExistence type="predicted"/>
<organism evidence="4 5">
    <name type="scientific">Saccharopolyspora thermophila</name>
    <dbReference type="NCBI Taxonomy" id="89367"/>
    <lineage>
        <taxon>Bacteria</taxon>
        <taxon>Bacillati</taxon>
        <taxon>Actinomycetota</taxon>
        <taxon>Actinomycetes</taxon>
        <taxon>Pseudonocardiales</taxon>
        <taxon>Pseudonocardiaceae</taxon>
        <taxon>Saccharopolyspora</taxon>
    </lineage>
</organism>
<evidence type="ECO:0000313" key="3">
    <source>
        <dbReference type="EMBL" id="GAA0536360.1"/>
    </source>
</evidence>
<feature type="transmembrane region" description="Helical" evidence="2">
    <location>
        <begin position="194"/>
        <end position="216"/>
    </location>
</feature>
<reference evidence="4 5" key="2">
    <citation type="journal article" date="2014" name="Int. J. Syst. Evol. Microbiol.">
        <title>Complete genome sequence of Corynebacterium casei LMG S-19264T (=DSM 44701T), isolated from a smear-ripened cheese.</title>
        <authorList>
            <consortium name="US DOE Joint Genome Institute (JGI-PGF)"/>
            <person name="Walter F."/>
            <person name="Albersmeier A."/>
            <person name="Kalinowski J."/>
            <person name="Ruckert C."/>
        </authorList>
    </citation>
    <scope>NUCLEOTIDE SEQUENCE [LARGE SCALE GENOMIC DNA]</scope>
    <source>
        <strain evidence="4 5">CGMCC 4.7206</strain>
    </source>
</reference>
<evidence type="ECO:0000256" key="2">
    <source>
        <dbReference type="SAM" id="Phobius"/>
    </source>
</evidence>
<dbReference type="PANTHER" id="PTHR36844:SF1">
    <property type="entry name" value="PROTEASE PRSW"/>
    <property type="match status" value="1"/>
</dbReference>
<feature type="compositionally biased region" description="Pro residues" evidence="1">
    <location>
        <begin position="416"/>
        <end position="436"/>
    </location>
</feature>
<dbReference type="InterPro" id="IPR026898">
    <property type="entry name" value="PrsW"/>
</dbReference>
<dbReference type="GO" id="GO:0008233">
    <property type="term" value="F:peptidase activity"/>
    <property type="evidence" value="ECO:0007669"/>
    <property type="project" value="InterPro"/>
</dbReference>
<reference evidence="3" key="1">
    <citation type="journal article" date="2014" name="Int. J. Syst. Evol. Microbiol.">
        <title>Complete genome of a new Firmicutes species belonging to the dominant human colonic microbiota ('Ruminococcus bicirculans') reveals two chromosomes and a selective capacity to utilize plant glucans.</title>
        <authorList>
            <consortium name="NISC Comparative Sequencing Program"/>
            <person name="Wegmann U."/>
            <person name="Louis P."/>
            <person name="Goesmann A."/>
            <person name="Henrissat B."/>
            <person name="Duncan S.H."/>
            <person name="Flint H.J."/>
        </authorList>
    </citation>
    <scope>NUCLEOTIDE SEQUENCE</scope>
    <source>
        <strain evidence="3">JCM 10664</strain>
    </source>
</reference>
<dbReference type="Proteomes" id="UP000597989">
    <property type="component" value="Unassembled WGS sequence"/>
</dbReference>
<feature type="transmembrane region" description="Helical" evidence="2">
    <location>
        <begin position="47"/>
        <end position="69"/>
    </location>
</feature>
<evidence type="ECO:0000256" key="1">
    <source>
        <dbReference type="SAM" id="MobiDB-lite"/>
    </source>
</evidence>